<comment type="subcellular location">
    <subcellularLocation>
        <location evidence="3">Secreted</location>
    </subcellularLocation>
    <subcellularLocation>
        <location evidence="3">Bacterial flagellum</location>
    </subcellularLocation>
</comment>
<dbReference type="EMBL" id="QJKC01000007">
    <property type="protein sequence ID" value="PXX48394.1"/>
    <property type="molecule type" value="Genomic_DNA"/>
</dbReference>
<comment type="caution">
    <text evidence="7">The sequence shown here is derived from an EMBL/GenBank/DDBJ whole genome shotgun (WGS) entry which is preliminary data.</text>
</comment>
<keyword evidence="7" id="KW-0969">Cilium</keyword>
<keyword evidence="3" id="KW-0964">Secreted</keyword>
<dbReference type="PRINTS" id="PR00207">
    <property type="entry name" value="FLAGELLIN"/>
</dbReference>
<gene>
    <name evidence="7" type="ORF">DFR38_107180</name>
</gene>
<keyword evidence="8" id="KW-1185">Reference proteome</keyword>
<dbReference type="PANTHER" id="PTHR42792:SF2">
    <property type="entry name" value="FLAGELLIN"/>
    <property type="match status" value="1"/>
</dbReference>
<dbReference type="Pfam" id="PF00669">
    <property type="entry name" value="Flagellin_N"/>
    <property type="match status" value="1"/>
</dbReference>
<sequence>MLTIGSNLSALNAQTQLDKSHKKTEQTLAELSSGTQLSSAAVNAANTALSQSLEAQVRGDNQASNNALDGISLVQTADGALSQLQDNSQQLQDLAIQAGDAALSSSNRQSLQQQADQLTQSNSAIIQNTQYNGTPLLSSNNALQFQIGPDGNSSNQISVNTTDLSASPASGGLHSYNANLNATGTIDLSNPASALAAQSHIQTDLNTISSSRTQLGASSNQFTAAINNLQNSALNAQAANSRISDTDYAAATAQLVQQQLLGQAALAIQGQANISQRSALSLLG</sequence>
<dbReference type="GO" id="GO:0009288">
    <property type="term" value="C:bacterial-type flagellum"/>
    <property type="evidence" value="ECO:0007669"/>
    <property type="project" value="UniProtKB-SubCell"/>
</dbReference>
<keyword evidence="2 3" id="KW-0975">Bacterial flagellum</keyword>
<protein>
    <recommendedName>
        <fullName evidence="3">Flagellin</fullName>
    </recommendedName>
</protein>
<evidence type="ECO:0000256" key="1">
    <source>
        <dbReference type="ARBA" id="ARBA00005709"/>
    </source>
</evidence>
<proteinExistence type="inferred from homology"/>
<dbReference type="PANTHER" id="PTHR42792">
    <property type="entry name" value="FLAGELLIN"/>
    <property type="match status" value="1"/>
</dbReference>
<keyword evidence="7" id="KW-0282">Flagellum</keyword>
<dbReference type="InterPro" id="IPR046358">
    <property type="entry name" value="Flagellin_C"/>
</dbReference>
<accession>A0A318JM34</accession>
<dbReference type="AlphaFoldDB" id="A0A318JM34"/>
<dbReference type="Gene3D" id="1.20.1330.10">
    <property type="entry name" value="f41 fragment of flagellin, N-terminal domain"/>
    <property type="match status" value="1"/>
</dbReference>
<evidence type="ECO:0000256" key="2">
    <source>
        <dbReference type="ARBA" id="ARBA00023143"/>
    </source>
</evidence>
<dbReference type="Pfam" id="PF00700">
    <property type="entry name" value="Flagellin_C"/>
    <property type="match status" value="1"/>
</dbReference>
<evidence type="ECO:0000313" key="7">
    <source>
        <dbReference type="EMBL" id="PXX48394.1"/>
    </source>
</evidence>
<evidence type="ECO:0000259" key="6">
    <source>
        <dbReference type="Pfam" id="PF00700"/>
    </source>
</evidence>
<comment type="function">
    <text evidence="3">Flagellin is the subunit protein which polymerizes to form the filaments of bacterial flagella.</text>
</comment>
<keyword evidence="4" id="KW-0175">Coiled coil</keyword>
<feature type="domain" description="Flagellin N-terminal" evidence="5">
    <location>
        <begin position="5"/>
        <end position="141"/>
    </location>
</feature>
<feature type="coiled-coil region" evidence="4">
    <location>
        <begin position="74"/>
        <end position="128"/>
    </location>
</feature>
<name>A0A318JM34_9NEIS</name>
<evidence type="ECO:0000256" key="3">
    <source>
        <dbReference type="RuleBase" id="RU362073"/>
    </source>
</evidence>
<organism evidence="7 8">
    <name type="scientific">Aquitalea magnusonii</name>
    <dbReference type="NCBI Taxonomy" id="332411"/>
    <lineage>
        <taxon>Bacteria</taxon>
        <taxon>Pseudomonadati</taxon>
        <taxon>Pseudomonadota</taxon>
        <taxon>Betaproteobacteria</taxon>
        <taxon>Neisseriales</taxon>
        <taxon>Chromobacteriaceae</taxon>
        <taxon>Aquitalea</taxon>
    </lineage>
</organism>
<reference evidence="7 8" key="1">
    <citation type="submission" date="2018-05" db="EMBL/GenBank/DDBJ databases">
        <title>Genomic Encyclopedia of Type Strains, Phase IV (KMG-IV): sequencing the most valuable type-strain genomes for metagenomic binning, comparative biology and taxonomic classification.</title>
        <authorList>
            <person name="Goeker M."/>
        </authorList>
    </citation>
    <scope>NUCLEOTIDE SEQUENCE [LARGE SCALE GENOMIC DNA]</scope>
    <source>
        <strain evidence="7 8">DSM 25134</strain>
    </source>
</reference>
<dbReference type="OrthoDB" id="9796789at2"/>
<dbReference type="SUPFAM" id="SSF64518">
    <property type="entry name" value="Phase 1 flagellin"/>
    <property type="match status" value="1"/>
</dbReference>
<dbReference type="GO" id="GO:0005576">
    <property type="term" value="C:extracellular region"/>
    <property type="evidence" value="ECO:0007669"/>
    <property type="project" value="UniProtKB-SubCell"/>
</dbReference>
<dbReference type="InterPro" id="IPR001492">
    <property type="entry name" value="Flagellin"/>
</dbReference>
<evidence type="ECO:0000256" key="4">
    <source>
        <dbReference type="SAM" id="Coils"/>
    </source>
</evidence>
<evidence type="ECO:0000313" key="8">
    <source>
        <dbReference type="Proteomes" id="UP000248395"/>
    </source>
</evidence>
<dbReference type="RefSeq" id="WP_059285377.1">
    <property type="nucleotide sequence ID" value="NZ_LNQU01000024.1"/>
</dbReference>
<dbReference type="InterPro" id="IPR042187">
    <property type="entry name" value="Flagellin_C_sub2"/>
</dbReference>
<comment type="similarity">
    <text evidence="1 3">Belongs to the bacterial flagellin family.</text>
</comment>
<dbReference type="Proteomes" id="UP000248395">
    <property type="component" value="Unassembled WGS sequence"/>
</dbReference>
<evidence type="ECO:0000259" key="5">
    <source>
        <dbReference type="Pfam" id="PF00669"/>
    </source>
</evidence>
<dbReference type="GO" id="GO:0005198">
    <property type="term" value="F:structural molecule activity"/>
    <property type="evidence" value="ECO:0007669"/>
    <property type="project" value="UniProtKB-UniRule"/>
</dbReference>
<keyword evidence="7" id="KW-0966">Cell projection</keyword>
<feature type="domain" description="Flagellin C-terminal" evidence="6">
    <location>
        <begin position="201"/>
        <end position="283"/>
    </location>
</feature>
<dbReference type="InterPro" id="IPR001029">
    <property type="entry name" value="Flagellin_N"/>
</dbReference>
<dbReference type="Gene3D" id="6.10.10.10">
    <property type="entry name" value="Flagellar export chaperone, C-terminal domain"/>
    <property type="match status" value="1"/>
</dbReference>